<dbReference type="EMBL" id="JBBKAJ010000022">
    <property type="protein sequence ID" value="MEJ8632571.1"/>
    <property type="molecule type" value="Genomic_DNA"/>
</dbReference>
<sequence>MAGLIRTALTTARARREARHLAGVRFCDGRGQVCDSACRAAAHRRRTQLTVLSAR</sequence>
<gene>
    <name evidence="1" type="ORF">WKI67_03975</name>
</gene>
<proteinExistence type="predicted"/>
<name>A0ACC6PMM3_9ACTN</name>
<dbReference type="Proteomes" id="UP001377168">
    <property type="component" value="Unassembled WGS sequence"/>
</dbReference>
<comment type="caution">
    <text evidence="1">The sequence shown here is derived from an EMBL/GenBank/DDBJ whole genome shotgun (WGS) entry which is preliminary data.</text>
</comment>
<evidence type="ECO:0000313" key="2">
    <source>
        <dbReference type="Proteomes" id="UP001377168"/>
    </source>
</evidence>
<accession>A0ACC6PMM3</accession>
<keyword evidence="2" id="KW-1185">Reference proteome</keyword>
<reference evidence="1" key="1">
    <citation type="submission" date="2024-03" db="EMBL/GenBank/DDBJ databases">
        <title>Novel Streptomyces species of biotechnological and ecological value are a feature of Machair soil.</title>
        <authorList>
            <person name="Prole J.R."/>
            <person name="Goodfellow M."/>
            <person name="Allenby N."/>
            <person name="Ward A.C."/>
        </authorList>
    </citation>
    <scope>NUCLEOTIDE SEQUENCE</scope>
    <source>
        <strain evidence="1">MS2.AVA.5</strain>
    </source>
</reference>
<evidence type="ECO:0000313" key="1">
    <source>
        <dbReference type="EMBL" id="MEJ8632571.1"/>
    </source>
</evidence>
<protein>
    <submittedName>
        <fullName evidence="1">Uncharacterized protein</fullName>
    </submittedName>
</protein>
<organism evidence="1 2">
    <name type="scientific">Streptomyces achmelvichensis</name>
    <dbReference type="NCBI Taxonomy" id="3134111"/>
    <lineage>
        <taxon>Bacteria</taxon>
        <taxon>Bacillati</taxon>
        <taxon>Actinomycetota</taxon>
        <taxon>Actinomycetes</taxon>
        <taxon>Kitasatosporales</taxon>
        <taxon>Streptomycetaceae</taxon>
        <taxon>Streptomyces</taxon>
    </lineage>
</organism>